<evidence type="ECO:0000313" key="3">
    <source>
        <dbReference type="Proteomes" id="UP000026962"/>
    </source>
</evidence>
<dbReference type="Proteomes" id="UP000026962">
    <property type="component" value="Chromosome 7"/>
</dbReference>
<evidence type="ECO:0000313" key="2">
    <source>
        <dbReference type="EnsemblPlants" id="OPUNC07G14900.3"/>
    </source>
</evidence>
<dbReference type="Gramene" id="OPUNC07G14900.3">
    <property type="protein sequence ID" value="OPUNC07G14900.3"/>
    <property type="gene ID" value="OPUNC07G14900"/>
</dbReference>
<reference evidence="2" key="2">
    <citation type="submission" date="2018-05" db="EMBL/GenBank/DDBJ databases">
        <title>OpunRS2 (Oryza punctata Reference Sequence Version 2).</title>
        <authorList>
            <person name="Zhang J."/>
            <person name="Kudrna D."/>
            <person name="Lee S."/>
            <person name="Talag J."/>
            <person name="Welchert J."/>
            <person name="Wing R.A."/>
        </authorList>
    </citation>
    <scope>NUCLEOTIDE SEQUENCE [LARGE SCALE GENOMIC DNA]</scope>
</reference>
<keyword evidence="3" id="KW-1185">Reference proteome</keyword>
<reference evidence="2" key="1">
    <citation type="submission" date="2015-04" db="UniProtKB">
        <authorList>
            <consortium name="EnsemblPlants"/>
        </authorList>
    </citation>
    <scope>IDENTIFICATION</scope>
</reference>
<accession>A0A0E0LL95</accession>
<dbReference type="EnsemblPlants" id="OPUNC07G14900.3">
    <property type="protein sequence ID" value="OPUNC07G14900.3"/>
    <property type="gene ID" value="OPUNC07G14900"/>
</dbReference>
<name>A0A0E0LL95_ORYPU</name>
<sequence length="113" mass="12410">MAPDRRAPGRLTAGTPGSPLSSDRRCPARASRLSPTPRLQSPGIGSNVELKDSASVIMYYIENFIGGLSDETTKKLTNIDEEWLGNYKKSIAMYLLYHSENKGALPDEIVARK</sequence>
<feature type="region of interest" description="Disordered" evidence="1">
    <location>
        <begin position="1"/>
        <end position="46"/>
    </location>
</feature>
<dbReference type="AlphaFoldDB" id="A0A0E0LL95"/>
<proteinExistence type="predicted"/>
<evidence type="ECO:0000256" key="1">
    <source>
        <dbReference type="SAM" id="MobiDB-lite"/>
    </source>
</evidence>
<organism evidence="2">
    <name type="scientific">Oryza punctata</name>
    <name type="common">Red rice</name>
    <dbReference type="NCBI Taxonomy" id="4537"/>
    <lineage>
        <taxon>Eukaryota</taxon>
        <taxon>Viridiplantae</taxon>
        <taxon>Streptophyta</taxon>
        <taxon>Embryophyta</taxon>
        <taxon>Tracheophyta</taxon>
        <taxon>Spermatophyta</taxon>
        <taxon>Magnoliopsida</taxon>
        <taxon>Liliopsida</taxon>
        <taxon>Poales</taxon>
        <taxon>Poaceae</taxon>
        <taxon>BOP clade</taxon>
        <taxon>Oryzoideae</taxon>
        <taxon>Oryzeae</taxon>
        <taxon>Oryzinae</taxon>
        <taxon>Oryza</taxon>
    </lineage>
</organism>
<protein>
    <submittedName>
        <fullName evidence="2">Uncharacterized protein</fullName>
    </submittedName>
</protein>
<dbReference type="HOGENOM" id="CLU_2137564_0_0_1"/>